<dbReference type="GO" id="GO:0006508">
    <property type="term" value="P:proteolysis"/>
    <property type="evidence" value="ECO:0007669"/>
    <property type="project" value="InterPro"/>
</dbReference>
<dbReference type="SUPFAM" id="SSF52096">
    <property type="entry name" value="ClpP/crotonase"/>
    <property type="match status" value="1"/>
</dbReference>
<evidence type="ECO:0000259" key="1">
    <source>
        <dbReference type="Pfam" id="PF03572"/>
    </source>
</evidence>
<organism evidence="3 4">
    <name type="scientific">Passalora fulva</name>
    <name type="common">Tomato leaf mold</name>
    <name type="synonym">Cladosporium fulvum</name>
    <dbReference type="NCBI Taxonomy" id="5499"/>
    <lineage>
        <taxon>Eukaryota</taxon>
        <taxon>Fungi</taxon>
        <taxon>Dikarya</taxon>
        <taxon>Ascomycota</taxon>
        <taxon>Pezizomycotina</taxon>
        <taxon>Dothideomycetes</taxon>
        <taxon>Dothideomycetidae</taxon>
        <taxon>Mycosphaerellales</taxon>
        <taxon>Mycosphaerellaceae</taxon>
        <taxon>Fulvia</taxon>
    </lineage>
</organism>
<dbReference type="OrthoDB" id="27214at2759"/>
<dbReference type="GeneID" id="71992463"/>
<feature type="domain" description="Tail specific protease" evidence="1">
    <location>
        <begin position="325"/>
        <end position="540"/>
    </location>
</feature>
<dbReference type="RefSeq" id="XP_047768229.1">
    <property type="nucleotide sequence ID" value="XM_047911733.1"/>
</dbReference>
<dbReference type="GO" id="GO:0008236">
    <property type="term" value="F:serine-type peptidase activity"/>
    <property type="evidence" value="ECO:0007669"/>
    <property type="project" value="InterPro"/>
</dbReference>
<reference evidence="3" key="2">
    <citation type="journal article" date="2022" name="Microb. Genom.">
        <title>A chromosome-scale genome assembly of the tomato pathogen Cladosporium fulvum reveals a compartmentalized genome architecture and the presence of a dispensable chromosome.</title>
        <authorList>
            <person name="Zaccaron A.Z."/>
            <person name="Chen L.H."/>
            <person name="Samaras A."/>
            <person name="Stergiopoulos I."/>
        </authorList>
    </citation>
    <scope>NUCLEOTIDE SEQUENCE</scope>
    <source>
        <strain evidence="3">Race5_Kim</strain>
    </source>
</reference>
<dbReference type="InterPro" id="IPR052766">
    <property type="entry name" value="S41A_metabolite_peptidase"/>
</dbReference>
<dbReference type="PANTHER" id="PTHR37049:SF4">
    <property type="entry name" value="RHODANESE DOMAIN-CONTAINING PROTEIN"/>
    <property type="match status" value="1"/>
</dbReference>
<sequence length="736" mass="82069">MPRVTQSPQRFVLLTSLTLRISGKSDSVRPFIDWQTNLQWIKQPPPEYAEKIHSPYGFWPEFERIYSKAQNETANSTHTNEYEFGFDLFYAFQRGHDGHFIVVPDSLGIFSYGCTTPLVSVSVDGSCIPEVYVYQDLLDTVVSNATYTPSPLALIDGRNSTEFLLGWSHWGGTQDRDALWNNLFYLLSHVSLGQDGSGRGVFAGGGRARRIYPGPSTTLTFANGTEVTNENFARVLMPFDNITSGTDIYTEFLTPPPDAPWSAEKYATYVESSTTSSASSSTSTSSSSTTISTTIPFPGYPTPFVRHMHNVNSGYFLEDEGYDDIAVLSVPDFVGGDDEDDLPFQAVNSYLTNEAVARNKTKLIIDLSANAGGTVLQGIDLFKQLFPFLEPYQADRFTAHEAVNYIGEEISHLSGLVGNRSLDLDDTVESLVLSFFNYRSDVDINHENFTSWPDKFGPVALGPELKNFTQVTRWNLSDPGLPAYSGGIIVSGYQNHTNFTRTPFKPEDIVIVTDGYCASTCTIFAELMRHQGGVRTIVLGGRPNADIAQAVGGTKGTNSNKWSNIFYFTQIPFEYQYIHNNSFYETTALGRYNDLALYRSVAAVVNARYGFRQGDEEGPPLQFKYEPADCRIYYTPEMAVSMVAVWKTVADSAFRGVNHCVAGSLESKGAGYIGPRDEGTGMKQRVKRGVGEQDHRHRLRTEVREVEIEHVVRREAGKRERKHVVSYRMSRLIGRV</sequence>
<dbReference type="InterPro" id="IPR029045">
    <property type="entry name" value="ClpP/crotonase-like_dom_sf"/>
</dbReference>
<dbReference type="Gene3D" id="3.90.226.10">
    <property type="entry name" value="2-enoyl-CoA Hydratase, Chain A, domain 1"/>
    <property type="match status" value="1"/>
</dbReference>
<reference evidence="3" key="1">
    <citation type="submission" date="2021-12" db="EMBL/GenBank/DDBJ databases">
        <authorList>
            <person name="Zaccaron A."/>
            <person name="Stergiopoulos I."/>
        </authorList>
    </citation>
    <scope>NUCLEOTIDE SEQUENCE</scope>
    <source>
        <strain evidence="3">Race5_Kim</strain>
    </source>
</reference>
<dbReference type="Proteomes" id="UP000756132">
    <property type="component" value="Chromosome 11"/>
</dbReference>
<proteinExistence type="predicted"/>
<name>A0A9Q8PJZ8_PASFU</name>
<gene>
    <name evidence="3" type="ORF">CLAFUR5_12585</name>
</gene>
<dbReference type="PANTHER" id="PTHR37049">
    <property type="entry name" value="PEPTIDASE S41 FAMILY PROTEIN"/>
    <property type="match status" value="1"/>
</dbReference>
<dbReference type="InterPro" id="IPR005151">
    <property type="entry name" value="Tail-specific_protease"/>
</dbReference>
<dbReference type="Pfam" id="PF03572">
    <property type="entry name" value="Peptidase_S41"/>
    <property type="match status" value="1"/>
</dbReference>
<dbReference type="EMBL" id="CP090173">
    <property type="protein sequence ID" value="UJO23863.1"/>
    <property type="molecule type" value="Genomic_DNA"/>
</dbReference>
<evidence type="ECO:0000259" key="2">
    <source>
        <dbReference type="Pfam" id="PF23658"/>
    </source>
</evidence>
<dbReference type="Pfam" id="PF23658">
    <property type="entry name" value="PDZ_CPAF_rel"/>
    <property type="match status" value="1"/>
</dbReference>
<keyword evidence="4" id="KW-1185">Reference proteome</keyword>
<evidence type="ECO:0000313" key="3">
    <source>
        <dbReference type="EMBL" id="UJO23863.1"/>
    </source>
</evidence>
<feature type="domain" description="CPAF-like PDZ" evidence="2">
    <location>
        <begin position="115"/>
        <end position="239"/>
    </location>
</feature>
<dbReference type="AlphaFoldDB" id="A0A9Q8PJZ8"/>
<dbReference type="KEGG" id="ffu:CLAFUR5_12585"/>
<evidence type="ECO:0000313" key="4">
    <source>
        <dbReference type="Proteomes" id="UP000756132"/>
    </source>
</evidence>
<dbReference type="InterPro" id="IPR056186">
    <property type="entry name" value="PDZ_CPAF-rel"/>
</dbReference>
<protein>
    <submittedName>
        <fullName evidence="3">Peptidase S41 family protein ustP</fullName>
    </submittedName>
</protein>
<accession>A0A9Q8PJZ8</accession>